<dbReference type="WBParaSite" id="HPLM_0000848801-mRNA-1">
    <property type="protein sequence ID" value="HPLM_0000848801-mRNA-1"/>
    <property type="gene ID" value="HPLM_0000848801"/>
</dbReference>
<reference evidence="1 2" key="2">
    <citation type="submission" date="2018-11" db="EMBL/GenBank/DDBJ databases">
        <authorList>
            <consortium name="Pathogen Informatics"/>
        </authorList>
    </citation>
    <scope>NUCLEOTIDE SEQUENCE [LARGE SCALE GENOMIC DNA]</scope>
    <source>
        <strain evidence="1 2">MHpl1</strain>
    </source>
</reference>
<gene>
    <name evidence="1" type="ORF">HPLM_LOCUS8480</name>
</gene>
<name>A0A0N4WD50_HAEPC</name>
<evidence type="ECO:0000313" key="3">
    <source>
        <dbReference type="WBParaSite" id="HPLM_0000848801-mRNA-1"/>
    </source>
</evidence>
<keyword evidence="2" id="KW-1185">Reference proteome</keyword>
<protein>
    <submittedName>
        <fullName evidence="1 3">Uncharacterized protein</fullName>
    </submittedName>
</protein>
<proteinExistence type="predicted"/>
<evidence type="ECO:0000313" key="2">
    <source>
        <dbReference type="Proteomes" id="UP000268014"/>
    </source>
</evidence>
<organism evidence="3">
    <name type="scientific">Haemonchus placei</name>
    <name type="common">Barber's pole worm</name>
    <dbReference type="NCBI Taxonomy" id="6290"/>
    <lineage>
        <taxon>Eukaryota</taxon>
        <taxon>Metazoa</taxon>
        <taxon>Ecdysozoa</taxon>
        <taxon>Nematoda</taxon>
        <taxon>Chromadorea</taxon>
        <taxon>Rhabditida</taxon>
        <taxon>Rhabditina</taxon>
        <taxon>Rhabditomorpha</taxon>
        <taxon>Strongyloidea</taxon>
        <taxon>Trichostrongylidae</taxon>
        <taxon>Haemonchus</taxon>
    </lineage>
</organism>
<dbReference type="AlphaFoldDB" id="A0A0N4WD50"/>
<accession>A0A0N4WD50</accession>
<reference evidence="3" key="1">
    <citation type="submission" date="2017-02" db="UniProtKB">
        <authorList>
            <consortium name="WormBaseParasite"/>
        </authorList>
    </citation>
    <scope>IDENTIFICATION</scope>
</reference>
<dbReference type="EMBL" id="UZAF01016869">
    <property type="protein sequence ID" value="VDO35000.1"/>
    <property type="molecule type" value="Genomic_DNA"/>
</dbReference>
<evidence type="ECO:0000313" key="1">
    <source>
        <dbReference type="EMBL" id="VDO35000.1"/>
    </source>
</evidence>
<sequence>MSRASMNSSRLVSFLSCRAEHPIVSTVEGRLQRKQLLIGEDNVSVARQRKPLEEHLGLLGPVSLHGCSEKVHLSASMRCQSQLFFDHTASGTMTYFQLFSNLPYRPLLVAPHHIPYNSNISRESCSCFSPTSWAFSVVPSS</sequence>
<dbReference type="Proteomes" id="UP000268014">
    <property type="component" value="Unassembled WGS sequence"/>
</dbReference>